<gene>
    <name evidence="2" type="ORF">GCM10011383_34890</name>
</gene>
<organism evidence="2 3">
    <name type="scientific">Hymenobacter cavernae</name>
    <dbReference type="NCBI Taxonomy" id="2044852"/>
    <lineage>
        <taxon>Bacteria</taxon>
        <taxon>Pseudomonadati</taxon>
        <taxon>Bacteroidota</taxon>
        <taxon>Cytophagia</taxon>
        <taxon>Cytophagales</taxon>
        <taxon>Hymenobacteraceae</taxon>
        <taxon>Hymenobacter</taxon>
    </lineage>
</organism>
<dbReference type="EMBL" id="BMHT01000006">
    <property type="protein sequence ID" value="GGF20267.1"/>
    <property type="molecule type" value="Genomic_DNA"/>
</dbReference>
<evidence type="ECO:0000256" key="1">
    <source>
        <dbReference type="SAM" id="Phobius"/>
    </source>
</evidence>
<name>A0ABQ1ULU9_9BACT</name>
<accession>A0ABQ1ULU9</accession>
<keyword evidence="1" id="KW-0812">Transmembrane</keyword>
<protein>
    <submittedName>
        <fullName evidence="2">Uncharacterized protein</fullName>
    </submittedName>
</protein>
<dbReference type="InterPro" id="IPR057695">
    <property type="entry name" value="DUF7935"/>
</dbReference>
<keyword evidence="1" id="KW-0472">Membrane</keyword>
<sequence>MLVLLTRMNTTLYIFDLLKIILPALIVAGAVFLLIRQYLEKEQQRRLIELRLQGTKEILPVRLQAYERVILLLERITPNNLLVRLNSSGQSASEFHRVLLQEIRAEFEHNLSQQLYMSPDAWEEVKQAKEHILTLINKAYQGLNTPQQARGTELAKRVLETLIADETDPTARAINIVKREAAGLF</sequence>
<dbReference type="Proteomes" id="UP000632273">
    <property type="component" value="Unassembled WGS sequence"/>
</dbReference>
<evidence type="ECO:0000313" key="3">
    <source>
        <dbReference type="Proteomes" id="UP000632273"/>
    </source>
</evidence>
<reference evidence="3" key="1">
    <citation type="journal article" date="2019" name="Int. J. Syst. Evol. Microbiol.">
        <title>The Global Catalogue of Microorganisms (GCM) 10K type strain sequencing project: providing services to taxonomists for standard genome sequencing and annotation.</title>
        <authorList>
            <consortium name="The Broad Institute Genomics Platform"/>
            <consortium name="The Broad Institute Genome Sequencing Center for Infectious Disease"/>
            <person name="Wu L."/>
            <person name="Ma J."/>
        </authorList>
    </citation>
    <scope>NUCLEOTIDE SEQUENCE [LARGE SCALE GENOMIC DNA]</scope>
    <source>
        <strain evidence="3">CGMCC 1.15197</strain>
    </source>
</reference>
<keyword evidence="1" id="KW-1133">Transmembrane helix</keyword>
<keyword evidence="3" id="KW-1185">Reference proteome</keyword>
<evidence type="ECO:0000313" key="2">
    <source>
        <dbReference type="EMBL" id="GGF20267.1"/>
    </source>
</evidence>
<comment type="caution">
    <text evidence="2">The sequence shown here is derived from an EMBL/GenBank/DDBJ whole genome shotgun (WGS) entry which is preliminary data.</text>
</comment>
<dbReference type="Pfam" id="PF25589">
    <property type="entry name" value="DUF7935"/>
    <property type="match status" value="1"/>
</dbReference>
<feature type="transmembrane region" description="Helical" evidence="1">
    <location>
        <begin position="12"/>
        <end position="35"/>
    </location>
</feature>
<proteinExistence type="predicted"/>